<evidence type="ECO:0000313" key="10">
    <source>
        <dbReference type="EMBL" id="AKV00674.1"/>
    </source>
</evidence>
<dbReference type="Pfam" id="PF02518">
    <property type="entry name" value="HATPase_c"/>
    <property type="match status" value="1"/>
</dbReference>
<evidence type="ECO:0000256" key="2">
    <source>
        <dbReference type="ARBA" id="ARBA00012438"/>
    </source>
</evidence>
<dbReference type="AlphaFoldDB" id="A0A0K1Q4K3"/>
<dbReference type="GO" id="GO:0000156">
    <property type="term" value="F:phosphorelay response regulator activity"/>
    <property type="evidence" value="ECO:0007669"/>
    <property type="project" value="TreeGrafter"/>
</dbReference>
<dbReference type="PANTHER" id="PTHR42878">
    <property type="entry name" value="TWO-COMPONENT HISTIDINE KINASE"/>
    <property type="match status" value="1"/>
</dbReference>
<dbReference type="PROSITE" id="PS50109">
    <property type="entry name" value="HIS_KIN"/>
    <property type="match status" value="1"/>
</dbReference>
<dbReference type="PANTHER" id="PTHR42878:SF7">
    <property type="entry name" value="SENSOR HISTIDINE KINASE GLRK"/>
    <property type="match status" value="1"/>
</dbReference>
<proteinExistence type="predicted"/>
<feature type="domain" description="Histidine kinase" evidence="9">
    <location>
        <begin position="1"/>
        <end position="157"/>
    </location>
</feature>
<keyword evidence="5 10" id="KW-0418">Kinase</keyword>
<evidence type="ECO:0000256" key="3">
    <source>
        <dbReference type="ARBA" id="ARBA00022679"/>
    </source>
</evidence>
<dbReference type="KEGG" id="llu:AKJ09_07337"/>
<dbReference type="InterPro" id="IPR050351">
    <property type="entry name" value="BphY/WalK/GraS-like"/>
</dbReference>
<gene>
    <name evidence="10" type="ORF">AKJ09_07337</name>
</gene>
<dbReference type="GO" id="GO:0004673">
    <property type="term" value="F:protein histidine kinase activity"/>
    <property type="evidence" value="ECO:0007669"/>
    <property type="project" value="UniProtKB-EC"/>
</dbReference>
<dbReference type="InterPro" id="IPR003594">
    <property type="entry name" value="HATPase_dom"/>
</dbReference>
<dbReference type="Proteomes" id="UP000064967">
    <property type="component" value="Chromosome"/>
</dbReference>
<sequence length="157" mass="17089">MRRLTQRIARSAERANEIIKALLDLAQTDRGKGATLQREPTDLVDVVKELIQEQESVASGRTFALEVSGDTRAVVDSARIGQVLSNLLGNAVHHSEPRSEIRVRVNGRDDAVELAVENEAEPIPQERIERMFAPFSTSTPVPSCRRAVGTSASGSTS</sequence>
<name>A0A0K1Q4K3_9BACT</name>
<evidence type="ECO:0000259" key="9">
    <source>
        <dbReference type="PROSITE" id="PS50109"/>
    </source>
</evidence>
<keyword evidence="11" id="KW-1185">Reference proteome</keyword>
<accession>A0A0K1Q4K3</accession>
<dbReference type="InterPro" id="IPR036890">
    <property type="entry name" value="HATPase_C_sf"/>
</dbReference>
<keyword evidence="7" id="KW-0902">Two-component regulatory system</keyword>
<evidence type="ECO:0000313" key="11">
    <source>
        <dbReference type="Proteomes" id="UP000064967"/>
    </source>
</evidence>
<organism evidence="10 11">
    <name type="scientific">Labilithrix luteola</name>
    <dbReference type="NCBI Taxonomy" id="1391654"/>
    <lineage>
        <taxon>Bacteria</taxon>
        <taxon>Pseudomonadati</taxon>
        <taxon>Myxococcota</taxon>
        <taxon>Polyangia</taxon>
        <taxon>Polyangiales</taxon>
        <taxon>Labilitrichaceae</taxon>
        <taxon>Labilithrix</taxon>
    </lineage>
</organism>
<dbReference type="SUPFAM" id="SSF55874">
    <property type="entry name" value="ATPase domain of HSP90 chaperone/DNA topoisomerase II/histidine kinase"/>
    <property type="match status" value="1"/>
</dbReference>
<dbReference type="EMBL" id="CP012333">
    <property type="protein sequence ID" value="AKV00674.1"/>
    <property type="molecule type" value="Genomic_DNA"/>
</dbReference>
<evidence type="ECO:0000256" key="4">
    <source>
        <dbReference type="ARBA" id="ARBA00022741"/>
    </source>
</evidence>
<dbReference type="InterPro" id="IPR005467">
    <property type="entry name" value="His_kinase_dom"/>
</dbReference>
<keyword evidence="4" id="KW-0547">Nucleotide-binding</keyword>
<dbReference type="STRING" id="1391654.AKJ09_07337"/>
<dbReference type="GO" id="GO:0030295">
    <property type="term" value="F:protein kinase activator activity"/>
    <property type="evidence" value="ECO:0007669"/>
    <property type="project" value="TreeGrafter"/>
</dbReference>
<keyword evidence="3" id="KW-0808">Transferase</keyword>
<evidence type="ECO:0000256" key="5">
    <source>
        <dbReference type="ARBA" id="ARBA00022777"/>
    </source>
</evidence>
<dbReference type="RefSeq" id="WP_146651923.1">
    <property type="nucleotide sequence ID" value="NZ_CP012333.1"/>
</dbReference>
<dbReference type="EC" id="2.7.13.3" evidence="2"/>
<dbReference type="OrthoDB" id="9787818at2"/>
<evidence type="ECO:0000256" key="7">
    <source>
        <dbReference type="ARBA" id="ARBA00023012"/>
    </source>
</evidence>
<dbReference type="GO" id="GO:0007234">
    <property type="term" value="P:osmosensory signaling via phosphorelay pathway"/>
    <property type="evidence" value="ECO:0007669"/>
    <property type="project" value="TreeGrafter"/>
</dbReference>
<evidence type="ECO:0000256" key="8">
    <source>
        <dbReference type="SAM" id="MobiDB-lite"/>
    </source>
</evidence>
<reference evidence="10 11" key="1">
    <citation type="submission" date="2015-08" db="EMBL/GenBank/DDBJ databases">
        <authorList>
            <person name="Babu N.S."/>
            <person name="Beckwith C.J."/>
            <person name="Beseler K.G."/>
            <person name="Brison A."/>
            <person name="Carone J.V."/>
            <person name="Caskin T.P."/>
            <person name="Diamond M."/>
            <person name="Durham M.E."/>
            <person name="Foxe J.M."/>
            <person name="Go M."/>
            <person name="Henderson B.A."/>
            <person name="Jones I.B."/>
            <person name="McGettigan J.A."/>
            <person name="Micheletti S.J."/>
            <person name="Nasrallah M.E."/>
            <person name="Ortiz D."/>
            <person name="Piller C.R."/>
            <person name="Privatt S.R."/>
            <person name="Schneider S.L."/>
            <person name="Sharp S."/>
            <person name="Smith T.C."/>
            <person name="Stanton J.D."/>
            <person name="Ullery H.E."/>
            <person name="Wilson R.J."/>
            <person name="Serrano M.G."/>
            <person name="Buck G."/>
            <person name="Lee V."/>
            <person name="Wang Y."/>
            <person name="Carvalho R."/>
            <person name="Voegtly L."/>
            <person name="Shi R."/>
            <person name="Duckworth R."/>
            <person name="Johnson A."/>
            <person name="Loviza R."/>
            <person name="Walstead R."/>
            <person name="Shah Z."/>
            <person name="Kiflezghi M."/>
            <person name="Wade K."/>
            <person name="Ball S.L."/>
            <person name="Bradley K.W."/>
            <person name="Asai D.J."/>
            <person name="Bowman C.A."/>
            <person name="Russell D.A."/>
            <person name="Pope W.H."/>
            <person name="Jacobs-Sera D."/>
            <person name="Hendrix R.W."/>
            <person name="Hatfull G.F."/>
        </authorList>
    </citation>
    <scope>NUCLEOTIDE SEQUENCE [LARGE SCALE GENOMIC DNA]</scope>
    <source>
        <strain evidence="10 11">DSM 27648</strain>
    </source>
</reference>
<dbReference type="Gene3D" id="3.30.565.10">
    <property type="entry name" value="Histidine kinase-like ATPase, C-terminal domain"/>
    <property type="match status" value="1"/>
</dbReference>
<evidence type="ECO:0000256" key="1">
    <source>
        <dbReference type="ARBA" id="ARBA00000085"/>
    </source>
</evidence>
<keyword evidence="6" id="KW-0067">ATP-binding</keyword>
<evidence type="ECO:0000256" key="6">
    <source>
        <dbReference type="ARBA" id="ARBA00022840"/>
    </source>
</evidence>
<comment type="catalytic activity">
    <reaction evidence="1">
        <text>ATP + protein L-histidine = ADP + protein N-phospho-L-histidine.</text>
        <dbReference type="EC" id="2.7.13.3"/>
    </reaction>
</comment>
<protein>
    <recommendedName>
        <fullName evidence="2">histidine kinase</fullName>
        <ecNumber evidence="2">2.7.13.3</ecNumber>
    </recommendedName>
</protein>
<dbReference type="GO" id="GO:0005524">
    <property type="term" value="F:ATP binding"/>
    <property type="evidence" value="ECO:0007669"/>
    <property type="project" value="UniProtKB-KW"/>
</dbReference>
<feature type="region of interest" description="Disordered" evidence="8">
    <location>
        <begin position="136"/>
        <end position="157"/>
    </location>
</feature>